<keyword evidence="14" id="KW-1185">Reference proteome</keyword>
<evidence type="ECO:0000256" key="5">
    <source>
        <dbReference type="ARBA" id="ARBA00012451"/>
    </source>
</evidence>
<dbReference type="InterPro" id="IPR043129">
    <property type="entry name" value="ATPase_NBD"/>
</dbReference>
<evidence type="ECO:0000256" key="8">
    <source>
        <dbReference type="ARBA" id="ARBA00022801"/>
    </source>
</evidence>
<dbReference type="GO" id="GO:0004309">
    <property type="term" value="F:exopolyphosphatase activity"/>
    <property type="evidence" value="ECO:0007669"/>
    <property type="project" value="UniProtKB-EC"/>
</dbReference>
<dbReference type="PANTHER" id="PTHR30005:SF14">
    <property type="entry name" value="EXOPOLYPHOSPHATASE"/>
    <property type="match status" value="1"/>
</dbReference>
<dbReference type="InterPro" id="IPR030673">
    <property type="entry name" value="PyroPPase_GppA_Ppx"/>
</dbReference>
<evidence type="ECO:0000256" key="10">
    <source>
        <dbReference type="ARBA" id="ARBA00047607"/>
    </source>
</evidence>
<dbReference type="NCBIfam" id="TIGR03706">
    <property type="entry name" value="exo_poly_only"/>
    <property type="match status" value="1"/>
</dbReference>
<evidence type="ECO:0000313" key="14">
    <source>
        <dbReference type="Proteomes" id="UP001595548"/>
    </source>
</evidence>
<dbReference type="RefSeq" id="WP_339616679.1">
    <property type="nucleotide sequence ID" value="NZ_AP031500.1"/>
</dbReference>
<dbReference type="Gene3D" id="3.30.420.40">
    <property type="match status" value="1"/>
</dbReference>
<comment type="caution">
    <text evidence="13">The sequence shown here is derived from an EMBL/GenBank/DDBJ whole genome shotgun (WGS) entry which is preliminary data.</text>
</comment>
<comment type="catalytic activity">
    <reaction evidence="10">
        <text>[phosphate](n) + H2O = [phosphate](n-1) + phosphate + H(+)</text>
        <dbReference type="Rhea" id="RHEA:21528"/>
        <dbReference type="Rhea" id="RHEA-COMP:9859"/>
        <dbReference type="Rhea" id="RHEA-COMP:14279"/>
        <dbReference type="ChEBI" id="CHEBI:15377"/>
        <dbReference type="ChEBI" id="CHEBI:15378"/>
        <dbReference type="ChEBI" id="CHEBI:16838"/>
        <dbReference type="ChEBI" id="CHEBI:43474"/>
        <dbReference type="EC" id="3.6.1.11"/>
    </reaction>
</comment>
<dbReference type="Pfam" id="PF02541">
    <property type="entry name" value="Ppx-GppA"/>
    <property type="match status" value="1"/>
</dbReference>
<dbReference type="EMBL" id="JBHRTL010000004">
    <property type="protein sequence ID" value="MFC3154410.1"/>
    <property type="molecule type" value="Genomic_DNA"/>
</dbReference>
<evidence type="ECO:0000259" key="12">
    <source>
        <dbReference type="Pfam" id="PF21447"/>
    </source>
</evidence>
<sequence>MFNISRILRSGASQIAAIDLGSNSFHMIIARWENQHITLQDKLREPVRMGWGLEEDGSLSDEARDRALACLERFGERLRNFPSGSVRAVGTKTLRSITDSKEFLKLAQEKLGHPVEIISGEEEARLIYLGVAHSIAPDDKSRLVIDIGGGSTEVIVGTGMHPSVKESLSMGCVAMTKRFFADGKVTDKAIKKARIAAGQEIAPVADEYSDKPWQEVLGASGTIKAVANVCQQAGWSDGEITKKSLDKIIAAYAKHGATDLALDGVSDDRQPVFLGGAIVLAALFDTLDIDTMLASDWALREGLLYDLKGRLEDHDIRQASVVALAERFHVNIPKAERVAQTAQKLLSQVSEDWALEPIDAGKMLSWAAHLAPVGLDISHSDYHKHSAYIVANVDIAGCSRAEQTQLALLARTHRKSLQEKQLTENGDELLHLAMLLRLAVIFNRTRRHSLPEGIELSAKKKKKLSLRLPQNWLDANPLVLADLESEANYLNKAGYQLHIITDEQQET</sequence>
<dbReference type="InterPro" id="IPR050273">
    <property type="entry name" value="GppA/Ppx_hydrolase"/>
</dbReference>
<evidence type="ECO:0000256" key="1">
    <source>
        <dbReference type="ARBA" id="ARBA00001946"/>
    </source>
</evidence>
<dbReference type="CDD" id="cd24053">
    <property type="entry name" value="ASKHA_NBD_EcPPX-GppA-like"/>
    <property type="match status" value="1"/>
</dbReference>
<evidence type="ECO:0000256" key="4">
    <source>
        <dbReference type="ARBA" id="ARBA00011738"/>
    </source>
</evidence>
<keyword evidence="8 13" id="KW-0378">Hydrolase</keyword>
<feature type="domain" description="Ppx/GppA phosphatase N-terminal" evidence="11">
    <location>
        <begin position="28"/>
        <end position="307"/>
    </location>
</feature>
<keyword evidence="7" id="KW-1003">Cell membrane</keyword>
<accession>A0ABV7HKK4</accession>
<dbReference type="SUPFAM" id="SSF109604">
    <property type="entry name" value="HD-domain/PDEase-like"/>
    <property type="match status" value="1"/>
</dbReference>
<dbReference type="PIRSF" id="PIRSF001267">
    <property type="entry name" value="Pyrophosphatase_GppA_Ppx"/>
    <property type="match status" value="1"/>
</dbReference>
<dbReference type="SUPFAM" id="SSF53067">
    <property type="entry name" value="Actin-like ATPase domain"/>
    <property type="match status" value="2"/>
</dbReference>
<reference evidence="14" key="1">
    <citation type="journal article" date="2019" name="Int. J. Syst. Evol. Microbiol.">
        <title>The Global Catalogue of Microorganisms (GCM) 10K type strain sequencing project: providing services to taxonomists for standard genome sequencing and annotation.</title>
        <authorList>
            <consortium name="The Broad Institute Genomics Platform"/>
            <consortium name="The Broad Institute Genome Sequencing Center for Infectious Disease"/>
            <person name="Wu L."/>
            <person name="Ma J."/>
        </authorList>
    </citation>
    <scope>NUCLEOTIDE SEQUENCE [LARGE SCALE GENOMIC DNA]</scope>
    <source>
        <strain evidence="14">KCTC 52141</strain>
    </source>
</reference>
<comment type="subunit">
    <text evidence="4">Homodimer.</text>
</comment>
<feature type="domain" description="Ppx/GppA phosphatase C-terminal" evidence="12">
    <location>
        <begin position="316"/>
        <end position="486"/>
    </location>
</feature>
<dbReference type="Gene3D" id="3.30.420.150">
    <property type="entry name" value="Exopolyphosphatase. Domain 2"/>
    <property type="match status" value="1"/>
</dbReference>
<evidence type="ECO:0000259" key="11">
    <source>
        <dbReference type="Pfam" id="PF02541"/>
    </source>
</evidence>
<protein>
    <recommendedName>
        <fullName evidence="6">Exopolyphosphatase</fullName>
        <ecNumber evidence="5">3.6.1.11</ecNumber>
    </recommendedName>
</protein>
<evidence type="ECO:0000256" key="2">
    <source>
        <dbReference type="ARBA" id="ARBA00004202"/>
    </source>
</evidence>
<dbReference type="Gene3D" id="1.10.3210.10">
    <property type="entry name" value="Hypothetical protein af1432"/>
    <property type="match status" value="1"/>
</dbReference>
<dbReference type="InterPro" id="IPR003695">
    <property type="entry name" value="Ppx_GppA_N"/>
</dbReference>
<organism evidence="13 14">
    <name type="scientific">Gilvimarinus japonicus</name>
    <dbReference type="NCBI Taxonomy" id="1796469"/>
    <lineage>
        <taxon>Bacteria</taxon>
        <taxon>Pseudomonadati</taxon>
        <taxon>Pseudomonadota</taxon>
        <taxon>Gammaproteobacteria</taxon>
        <taxon>Cellvibrionales</taxon>
        <taxon>Cellvibrionaceae</taxon>
        <taxon>Gilvimarinus</taxon>
    </lineage>
</organism>
<gene>
    <name evidence="13" type="primary">ppx</name>
    <name evidence="13" type="ORF">ACFOEB_04275</name>
</gene>
<evidence type="ECO:0000256" key="6">
    <source>
        <dbReference type="ARBA" id="ARBA00020416"/>
    </source>
</evidence>
<dbReference type="Pfam" id="PF21447">
    <property type="entry name" value="Ppx-GppA_III"/>
    <property type="match status" value="1"/>
</dbReference>
<comment type="subcellular location">
    <subcellularLocation>
        <location evidence="2">Cell membrane</location>
        <topology evidence="2">Peripheral membrane protein</topology>
    </subcellularLocation>
</comment>
<evidence type="ECO:0000256" key="3">
    <source>
        <dbReference type="ARBA" id="ARBA00007125"/>
    </source>
</evidence>
<comment type="similarity">
    <text evidence="3">Belongs to the GppA/Ppx family.</text>
</comment>
<dbReference type="Proteomes" id="UP001595548">
    <property type="component" value="Unassembled WGS sequence"/>
</dbReference>
<evidence type="ECO:0000256" key="7">
    <source>
        <dbReference type="ARBA" id="ARBA00022475"/>
    </source>
</evidence>
<dbReference type="InterPro" id="IPR022371">
    <property type="entry name" value="Exopolyphosphatase"/>
</dbReference>
<evidence type="ECO:0000313" key="13">
    <source>
        <dbReference type="EMBL" id="MFC3154410.1"/>
    </source>
</evidence>
<name>A0ABV7HKK4_9GAMM</name>
<comment type="cofactor">
    <cofactor evidence="1">
        <name>Mg(2+)</name>
        <dbReference type="ChEBI" id="CHEBI:18420"/>
    </cofactor>
</comment>
<keyword evidence="9" id="KW-0472">Membrane</keyword>
<dbReference type="InterPro" id="IPR048950">
    <property type="entry name" value="Ppx_GppA_C"/>
</dbReference>
<proteinExistence type="inferred from homology"/>
<dbReference type="EC" id="3.6.1.11" evidence="5"/>
<evidence type="ECO:0000256" key="9">
    <source>
        <dbReference type="ARBA" id="ARBA00023136"/>
    </source>
</evidence>
<dbReference type="PANTHER" id="PTHR30005">
    <property type="entry name" value="EXOPOLYPHOSPHATASE"/>
    <property type="match status" value="1"/>
</dbReference>